<feature type="transmembrane region" description="Helical" evidence="7">
    <location>
        <begin position="725"/>
        <end position="746"/>
    </location>
</feature>
<comment type="subcellular location">
    <subcellularLocation>
        <location evidence="1">Membrane</location>
        <topology evidence="1">Multi-pass membrane protein</topology>
    </subcellularLocation>
</comment>
<feature type="compositionally biased region" description="Low complexity" evidence="6">
    <location>
        <begin position="678"/>
        <end position="693"/>
    </location>
</feature>
<keyword evidence="10" id="KW-1185">Reference proteome</keyword>
<feature type="domain" description="Ion transport" evidence="8">
    <location>
        <begin position="725"/>
        <end position="975"/>
    </location>
</feature>
<dbReference type="Proteomes" id="UP001642464">
    <property type="component" value="Unassembled WGS sequence"/>
</dbReference>
<feature type="compositionally biased region" description="Pro residues" evidence="6">
    <location>
        <begin position="531"/>
        <end position="546"/>
    </location>
</feature>
<evidence type="ECO:0000313" key="10">
    <source>
        <dbReference type="Proteomes" id="UP001642464"/>
    </source>
</evidence>
<dbReference type="InterPro" id="IPR005821">
    <property type="entry name" value="Ion_trans_dom"/>
</dbReference>
<dbReference type="InterPro" id="IPR011990">
    <property type="entry name" value="TPR-like_helical_dom_sf"/>
</dbReference>
<evidence type="ECO:0000256" key="4">
    <source>
        <dbReference type="ARBA" id="ARBA00022989"/>
    </source>
</evidence>
<evidence type="ECO:0000313" key="9">
    <source>
        <dbReference type="EMBL" id="CAK9041375.1"/>
    </source>
</evidence>
<dbReference type="Gene3D" id="1.20.120.350">
    <property type="entry name" value="Voltage-gated potassium channels. Chain C"/>
    <property type="match status" value="1"/>
</dbReference>
<keyword evidence="3" id="KW-0677">Repeat</keyword>
<gene>
    <name evidence="9" type="ORF">SCF082_LOCUS23911</name>
</gene>
<dbReference type="SUPFAM" id="SSF81324">
    <property type="entry name" value="Voltage-gated potassium channels"/>
    <property type="match status" value="1"/>
</dbReference>
<evidence type="ECO:0000256" key="3">
    <source>
        <dbReference type="ARBA" id="ARBA00022737"/>
    </source>
</evidence>
<feature type="region of interest" description="Disordered" evidence="6">
    <location>
        <begin position="603"/>
        <end position="694"/>
    </location>
</feature>
<dbReference type="PANTHER" id="PTHR47447">
    <property type="entry name" value="OS03G0856100 PROTEIN"/>
    <property type="match status" value="1"/>
</dbReference>
<dbReference type="InterPro" id="IPR027359">
    <property type="entry name" value="Volt_channel_dom_sf"/>
</dbReference>
<feature type="compositionally biased region" description="Basic and acidic residues" evidence="6">
    <location>
        <begin position="634"/>
        <end position="657"/>
    </location>
</feature>
<dbReference type="Gene3D" id="1.25.40.10">
    <property type="entry name" value="Tetratricopeptide repeat domain"/>
    <property type="match status" value="2"/>
</dbReference>
<feature type="transmembrane region" description="Helical" evidence="7">
    <location>
        <begin position="872"/>
        <end position="901"/>
    </location>
</feature>
<keyword evidence="2 7" id="KW-0812">Transmembrane</keyword>
<dbReference type="InterPro" id="IPR002885">
    <property type="entry name" value="PPR_rpt"/>
</dbReference>
<dbReference type="Pfam" id="PF00520">
    <property type="entry name" value="Ion_trans"/>
    <property type="match status" value="1"/>
</dbReference>
<organism evidence="9 10">
    <name type="scientific">Durusdinium trenchii</name>
    <dbReference type="NCBI Taxonomy" id="1381693"/>
    <lineage>
        <taxon>Eukaryota</taxon>
        <taxon>Sar</taxon>
        <taxon>Alveolata</taxon>
        <taxon>Dinophyceae</taxon>
        <taxon>Suessiales</taxon>
        <taxon>Symbiodiniaceae</taxon>
        <taxon>Durusdinium</taxon>
    </lineage>
</organism>
<dbReference type="PANTHER" id="PTHR47447:SF17">
    <property type="entry name" value="OS12G0638900 PROTEIN"/>
    <property type="match status" value="1"/>
</dbReference>
<proteinExistence type="predicted"/>
<dbReference type="EMBL" id="CAXAMM010017557">
    <property type="protein sequence ID" value="CAK9041375.1"/>
    <property type="molecule type" value="Genomic_DNA"/>
</dbReference>
<feature type="region of interest" description="Disordered" evidence="6">
    <location>
        <begin position="503"/>
        <end position="580"/>
    </location>
</feature>
<evidence type="ECO:0000256" key="7">
    <source>
        <dbReference type="SAM" id="Phobius"/>
    </source>
</evidence>
<keyword evidence="4 7" id="KW-1133">Transmembrane helix</keyword>
<feature type="transmembrane region" description="Helical" evidence="7">
    <location>
        <begin position="776"/>
        <end position="796"/>
    </location>
</feature>
<evidence type="ECO:0000256" key="1">
    <source>
        <dbReference type="ARBA" id="ARBA00004141"/>
    </source>
</evidence>
<keyword evidence="5 7" id="KW-0472">Membrane</keyword>
<evidence type="ECO:0000256" key="2">
    <source>
        <dbReference type="ARBA" id="ARBA00022692"/>
    </source>
</evidence>
<dbReference type="Gene3D" id="1.10.287.70">
    <property type="match status" value="1"/>
</dbReference>
<reference evidence="9 10" key="1">
    <citation type="submission" date="2024-02" db="EMBL/GenBank/DDBJ databases">
        <authorList>
            <person name="Chen Y."/>
            <person name="Shah S."/>
            <person name="Dougan E. K."/>
            <person name="Thang M."/>
            <person name="Chan C."/>
        </authorList>
    </citation>
    <scope>NUCLEOTIDE SEQUENCE [LARGE SCALE GENOMIC DNA]</scope>
</reference>
<accession>A0ABP0LTB3</accession>
<feature type="transmembrane region" description="Helical" evidence="7">
    <location>
        <begin position="808"/>
        <end position="827"/>
    </location>
</feature>
<evidence type="ECO:0000259" key="8">
    <source>
        <dbReference type="Pfam" id="PF00520"/>
    </source>
</evidence>
<evidence type="ECO:0000256" key="6">
    <source>
        <dbReference type="SAM" id="MobiDB-lite"/>
    </source>
</evidence>
<name>A0ABP0LTB3_9DINO</name>
<protein>
    <submittedName>
        <fullName evidence="9">Pentatricopeptide repeat-containing protein At3g29290 (Protein EMBRYO DEFECTIVE 2076)</fullName>
    </submittedName>
</protein>
<dbReference type="Pfam" id="PF01535">
    <property type="entry name" value="PPR"/>
    <property type="match status" value="1"/>
</dbReference>
<comment type="caution">
    <text evidence="9">The sequence shown here is derived from an EMBL/GenBank/DDBJ whole genome shotgun (WGS) entry which is preliminary data.</text>
</comment>
<evidence type="ECO:0000256" key="5">
    <source>
        <dbReference type="ARBA" id="ARBA00023136"/>
    </source>
</evidence>
<sequence>MPPSLRWRAPITRLASLRSEEVVAAQESYVWDFLKRGKIPRRASESKTPSAAQRDERASSIAKTLAACRESAQWQVALQVCFQHARGSRWPRPVVLLLLGVLERSVQWQRALLALRRLRCEGEEKAVCSAMSACVQGTQWARALELLEQVTKSQAQRVGPWDLVTSTTLMAACGRGRHWRGVLKILAEIGQGCDTVSLNSAVTALASAQRWREAQGLFTLARSAGACHALLSAFETSNSWWRALALFHEAVRTQLTLSAVALNSLISACEKAGEWELALGLLDGPVRPDAITFSALTLACCQASRWRRALGMCSPVDLLGRHVLARAAEGGAAAVGLRQELLLSARQVVLGRSDSGQGQPLMSRSAASQERVLAMALLCQQRSFWWLRRAGAGDWGTIDARCVLEEQRQHLKQVASGLKKMGWEGGRGILNGLRKLKFNCKGQIEAARAAFSVFPCMKEANNAAIWQAYFNCAMIGSAMRSTGERLSQSQTLGDGQVQREWPVVLEPRIVPRDRPPSPNPRSSELSEPPTEMLPPSLPVMTLPPVPSLGMQGGERSPPALPPQPALNAEASDKPGKTKMSMSLPGQIVLHDTEDDDASDGMAVTPIPTGRSDTFTARSGGDFGHTQSIGGGRKSIAEYHDPGRESRKSIKAQKDARMRGMSTDQLYTRRSGVAPPPVASASSTPSTPNRSRNNARYQDNFFVKREQVEHTTWLGRLHPAVLVRSAYFETVFCVVIVLNMVVMSFEVQYQGLDTGQKIGFPLYNLPARDLWPGAEQVFTVTSWFFGVIFAVEIVLRAVGWGPWKFPFDFWNWFDAGMVALWILSETYFQSLDERIIRLARTARLFRLVKVIRMIHGFDSLYLMMTAMRGSLAVLFWSFILLLVAQIMIAFLLNQVLSATYLLDENKSISDRQEVFAYFGTCSRAILSMFELTLGNWPVIARVLQDKVSEWYFLFAIAHKVTIGFAVIGVINGVFMQETFKVAGSDDKIMMRQRERERKLHTKKMKVLFEHADESGDGILDMEEPSSTRHIHPEECSEPHSNVFVALRSSRDHFYWEGTKGSH</sequence>
<feature type="transmembrane region" description="Helical" evidence="7">
    <location>
        <begin position="949"/>
        <end position="973"/>
    </location>
</feature>
<feature type="compositionally biased region" description="Low complexity" evidence="6">
    <location>
        <begin position="520"/>
        <end position="529"/>
    </location>
</feature>